<gene>
    <name evidence="7" type="ORF">JOC54_001259</name>
</gene>
<evidence type="ECO:0000256" key="3">
    <source>
        <dbReference type="ARBA" id="ARBA00022722"/>
    </source>
</evidence>
<protein>
    <recommendedName>
        <fullName evidence="5">Putative pre-16S rRNA nuclease</fullName>
        <ecNumber evidence="5">3.1.-.-</ecNumber>
    </recommendedName>
</protein>
<reference evidence="7" key="1">
    <citation type="submission" date="2021-01" db="EMBL/GenBank/DDBJ databases">
        <title>Genomic Encyclopedia of Type Strains, Phase IV (KMG-IV): sequencing the most valuable type-strain genomes for metagenomic binning, comparative biology and taxonomic classification.</title>
        <authorList>
            <person name="Goeker M."/>
        </authorList>
    </citation>
    <scope>NUCLEOTIDE SEQUENCE</scope>
    <source>
        <strain evidence="7">DSM 21943</strain>
    </source>
</reference>
<organism evidence="7 8">
    <name type="scientific">Shouchella xiaoxiensis</name>
    <dbReference type="NCBI Taxonomy" id="766895"/>
    <lineage>
        <taxon>Bacteria</taxon>
        <taxon>Bacillati</taxon>
        <taxon>Bacillota</taxon>
        <taxon>Bacilli</taxon>
        <taxon>Bacillales</taxon>
        <taxon>Bacillaceae</taxon>
        <taxon>Shouchella</taxon>
    </lineage>
</organism>
<dbReference type="PANTHER" id="PTHR33317">
    <property type="entry name" value="POLYNUCLEOTIDYL TRANSFERASE, RIBONUCLEASE H-LIKE SUPERFAMILY PROTEIN"/>
    <property type="match status" value="1"/>
</dbReference>
<keyword evidence="8" id="KW-1185">Reference proteome</keyword>
<comment type="function">
    <text evidence="5">Could be a nuclease involved in processing of the 5'-end of pre-16S rRNA.</text>
</comment>
<comment type="subcellular location">
    <subcellularLocation>
        <location evidence="5">Cytoplasm</location>
    </subcellularLocation>
</comment>
<comment type="caution">
    <text evidence="7">The sequence shown here is derived from an EMBL/GenBank/DDBJ whole genome shotgun (WGS) entry which is preliminary data.</text>
</comment>
<evidence type="ECO:0000259" key="6">
    <source>
        <dbReference type="SMART" id="SM00732"/>
    </source>
</evidence>
<dbReference type="InterPro" id="IPR037027">
    <property type="entry name" value="YqgF/RNaseH-like_dom_sf"/>
</dbReference>
<evidence type="ECO:0000256" key="2">
    <source>
        <dbReference type="ARBA" id="ARBA00022517"/>
    </source>
</evidence>
<evidence type="ECO:0000256" key="5">
    <source>
        <dbReference type="HAMAP-Rule" id="MF_00651"/>
    </source>
</evidence>
<dbReference type="PANTHER" id="PTHR33317:SF4">
    <property type="entry name" value="POLYNUCLEOTIDYL TRANSFERASE, RIBONUCLEASE H-LIKE SUPERFAMILY PROTEIN"/>
    <property type="match status" value="1"/>
</dbReference>
<evidence type="ECO:0000256" key="4">
    <source>
        <dbReference type="ARBA" id="ARBA00022801"/>
    </source>
</evidence>
<keyword evidence="2 5" id="KW-0690">Ribosome biogenesis</keyword>
<dbReference type="EMBL" id="JAFBCV010000003">
    <property type="protein sequence ID" value="MBM7838028.1"/>
    <property type="molecule type" value="Genomic_DNA"/>
</dbReference>
<dbReference type="Proteomes" id="UP001179280">
    <property type="component" value="Unassembled WGS sequence"/>
</dbReference>
<evidence type="ECO:0000313" key="7">
    <source>
        <dbReference type="EMBL" id="MBM7838028.1"/>
    </source>
</evidence>
<dbReference type="SMART" id="SM00732">
    <property type="entry name" value="YqgFc"/>
    <property type="match status" value="1"/>
</dbReference>
<dbReference type="InterPro" id="IPR005227">
    <property type="entry name" value="YqgF"/>
</dbReference>
<proteinExistence type="inferred from homology"/>
<dbReference type="GO" id="GO:0016787">
    <property type="term" value="F:hydrolase activity"/>
    <property type="evidence" value="ECO:0007669"/>
    <property type="project" value="UniProtKB-KW"/>
</dbReference>
<evidence type="ECO:0000313" key="8">
    <source>
        <dbReference type="Proteomes" id="UP001179280"/>
    </source>
</evidence>
<comment type="similarity">
    <text evidence="5">Belongs to the YqgF HJR family.</text>
</comment>
<dbReference type="NCBIfam" id="TIGR00250">
    <property type="entry name" value="RNAse_H_YqgF"/>
    <property type="match status" value="1"/>
</dbReference>
<keyword evidence="1 5" id="KW-0963">Cytoplasm</keyword>
<dbReference type="CDD" id="cd16964">
    <property type="entry name" value="YqgF"/>
    <property type="match status" value="1"/>
</dbReference>
<dbReference type="HAMAP" id="MF_00651">
    <property type="entry name" value="Nuclease_YqgF"/>
    <property type="match status" value="1"/>
</dbReference>
<dbReference type="SUPFAM" id="SSF53098">
    <property type="entry name" value="Ribonuclease H-like"/>
    <property type="match status" value="1"/>
</dbReference>
<keyword evidence="4 5" id="KW-0378">Hydrolase</keyword>
<dbReference type="EC" id="3.1.-.-" evidence="5"/>
<dbReference type="InterPro" id="IPR006641">
    <property type="entry name" value="YqgF/RNaseH-like_dom"/>
</dbReference>
<feature type="domain" description="YqgF/RNase H-like" evidence="6">
    <location>
        <begin position="2"/>
        <end position="104"/>
    </location>
</feature>
<keyword evidence="3 5" id="KW-0540">Nuclease</keyword>
<dbReference type="Pfam" id="PF03652">
    <property type="entry name" value="RuvX"/>
    <property type="match status" value="1"/>
</dbReference>
<evidence type="ECO:0000256" key="1">
    <source>
        <dbReference type="ARBA" id="ARBA00022490"/>
    </source>
</evidence>
<sequence>MMRVIGLDVGTKTIGVALSDAFGWTAQGLPTIKREEEQTQSDYESIAHLIKEHDVQKVVIGYPKNMNGTVGESGQRSEAFAETLKTYSNVETILWDERLTTAAAQRVLVDADVSRKKRKKVVDQMAAVLILQGYLDRQAHS</sequence>
<dbReference type="Gene3D" id="3.30.420.140">
    <property type="entry name" value="YqgF/RNase H-like domain"/>
    <property type="match status" value="1"/>
</dbReference>
<dbReference type="InterPro" id="IPR012337">
    <property type="entry name" value="RNaseH-like_sf"/>
</dbReference>
<name>A0ABS2SR79_9BACI</name>
<accession>A0ABS2SR79</accession>